<reference evidence="1" key="1">
    <citation type="submission" date="1998-11" db="EMBL/GenBank/DDBJ databases">
        <authorList>
            <person name="Bevan M."/>
            <person name="Wedler H."/>
            <person name="Wambutt R."/>
            <person name="Bancroft I."/>
            <person name="Mewes H.W."/>
            <person name="Lemcke K."/>
            <person name="Mayer K.F.X."/>
        </authorList>
    </citation>
    <scope>NUCLEOTIDE SEQUENCE</scope>
</reference>
<accession>Q9SUW8</accession>
<proteinExistence type="predicted"/>
<sequence length="125" mass="14432">MPRRLRILSLTASHAHTDTRGVLLRPAKIEQHRATLLVVREMRPSTLTQIPKSDRLRGHTGWAEVKPKKTRLKAVEARLYRQTTETKEPIKPQIEVDGDTEKIKNIESYGLACTYRHKRNIIKTS</sequence>
<organism evidence="1">
    <name type="scientific">Arabidopsis thaliana</name>
    <name type="common">Mouse-ear cress</name>
    <dbReference type="NCBI Taxonomy" id="3702"/>
    <lineage>
        <taxon>Eukaryota</taxon>
        <taxon>Viridiplantae</taxon>
        <taxon>Streptophyta</taxon>
        <taxon>Embryophyta</taxon>
        <taxon>Tracheophyta</taxon>
        <taxon>Spermatophyta</taxon>
        <taxon>Magnoliopsida</taxon>
        <taxon>eudicotyledons</taxon>
        <taxon>Gunneridae</taxon>
        <taxon>Pentapetalae</taxon>
        <taxon>rosids</taxon>
        <taxon>malvids</taxon>
        <taxon>Brassicales</taxon>
        <taxon>Brassicaceae</taxon>
        <taxon>Camelineae</taxon>
        <taxon>Arabidopsis</taxon>
    </lineage>
</organism>
<evidence type="ECO:0000313" key="2">
    <source>
        <dbReference type="EMBL" id="CAB79206.1"/>
    </source>
</evidence>
<reference evidence="2" key="4">
    <citation type="submission" date="2000-03" db="EMBL/GenBank/DDBJ databases">
        <authorList>
            <person name="Wedler H."/>
            <person name="Wambutt R."/>
            <person name="Mewes H.W."/>
            <person name="Lemcke K."/>
            <person name="Mayer K.F.X."/>
        </authorList>
    </citation>
    <scope>NUCLEOTIDE SEQUENCE</scope>
</reference>
<dbReference type="EMBL" id="AL033545">
    <property type="protein sequence ID" value="CAA22156.1"/>
    <property type="molecule type" value="Genomic_DNA"/>
</dbReference>
<reference evidence="1" key="3">
    <citation type="submission" date="2000-03" db="EMBL/GenBank/DDBJ databases">
        <authorList>
            <person name="EU Arabidopsis sequencing project"/>
        </authorList>
    </citation>
    <scope>NUCLEOTIDE SEQUENCE</scope>
</reference>
<dbReference type="HOGENOM" id="CLU_1995759_0_0_1"/>
<dbReference type="AlphaFoldDB" id="Q9SUW8"/>
<dbReference type="PIR" id="T05445">
    <property type="entry name" value="T05445"/>
</dbReference>
<name>Q9SUW8_ARATH</name>
<reference key="2">
    <citation type="journal article" date="1999" name="Nature">
        <title>Sequence and analysis of chromosome 4 of the plant Arabidopsis thaliana.</title>
        <authorList>
            <consortium name="EU"/>
            <consortium name="CSHL and WU Arabidopsis Sequencing Project"/>
            <person name="Mayer K."/>
            <person name="Schuller C."/>
            <person name="Wambutt R."/>
            <person name="Murphy G."/>
            <person name="Volckaert G."/>
            <person name="Pohl T."/>
            <person name="Dusterhoft A."/>
            <person name="Stiekema W."/>
            <person name="Entian K.D."/>
            <person name="Terryn N."/>
            <person name="Harris B."/>
            <person name="Ansorge W."/>
            <person name="Brandt P."/>
            <person name="Grivell L."/>
            <person name="Rieger M."/>
            <person name="Weichselgartner M."/>
            <person name="de Simone V."/>
            <person name="Obermaier B."/>
            <person name="Mache R."/>
            <person name="Muller M."/>
            <person name="Kreis M."/>
            <person name="Delseny M."/>
            <person name="Puigdomenech P."/>
            <person name="Watson M."/>
            <person name="Schmidtheini T."/>
            <person name="Reichert B."/>
            <person name="Portatelle D."/>
            <person name="Perez-Alonso M."/>
            <person name="Boutry M."/>
            <person name="Bancroft I."/>
            <person name="Vos P."/>
            <person name="Hoheisel J."/>
            <person name="Zimmermann W."/>
            <person name="Wedler H."/>
            <person name="Ridley P."/>
            <person name="Langham S.A."/>
            <person name="McCullagh B."/>
            <person name="Bilham L."/>
            <person name="Robben J."/>
            <person name="Van der Schueren J."/>
            <person name="Grymonprez B."/>
            <person name="Chuang Y.J."/>
            <person name="Vandenbussche F."/>
            <person name="Braeken M."/>
            <person name="Weltjens I."/>
            <person name="Voet M."/>
            <person name="Bastiaens I."/>
            <person name="Aert R."/>
            <person name="Defoor E."/>
            <person name="Weitzenegger T."/>
            <person name="Bothe G."/>
            <person name="Ramsperger U."/>
            <person name="Hilbert H."/>
            <person name="Braun M."/>
            <person name="Holzer E."/>
            <person name="Brandt A."/>
            <person name="Peters S."/>
            <person name="van Staveren M."/>
            <person name="Dirske W."/>
            <person name="Mooijman P."/>
            <person name="Klein Lankhorst R."/>
            <person name="Rose M."/>
            <person name="Hauf J."/>
            <person name="Kotter P."/>
            <person name="Berneiser S."/>
            <person name="Hempel S."/>
            <person name="Feldpausch M."/>
            <person name="Lamberth S."/>
            <person name="Van den Daele H."/>
            <person name="De Keyser A."/>
            <person name="Buysshaert C."/>
            <person name="Gielen J."/>
            <person name="Villarroel R."/>
            <person name="De Clercq R."/>
            <person name="Van Montagu M."/>
            <person name="Rogers J."/>
            <person name="Cronin A."/>
            <person name="Quail M."/>
            <person name="Bray-Allen S."/>
            <person name="Clark L."/>
            <person name="Doggett J."/>
            <person name="Hall S."/>
            <person name="Kay M."/>
            <person name="Lennard N."/>
            <person name="McLay K."/>
            <person name="Mayes R."/>
            <person name="Pettett A."/>
            <person name="Rajandream M.A."/>
            <person name="Lyne M."/>
            <person name="Benes V."/>
            <person name="Rechmann S."/>
            <person name="Borkova D."/>
            <person name="Blocker H."/>
            <person name="Scharfe M."/>
            <person name="Grimm M."/>
            <person name="Lohnert T.H."/>
            <person name="Dose S."/>
            <person name="de Haan M."/>
            <person name="Maarse A."/>
            <person name="Schafer M."/>
            <person name="Muller-Auer S."/>
            <person name="Gabel C."/>
            <person name="Fuchs M."/>
            <person name="Fartmann B."/>
            <person name="Granderath K."/>
            <person name="Dauner D."/>
            <person name="Herzl A."/>
            <person name="Neumann S."/>
            <person name="Argiriou A."/>
            <person name="Vitale D."/>
            <person name="Liguori R."/>
            <person name="Piravandi E."/>
            <person name="Massenet O."/>
            <person name="Quigley F."/>
            <person name="Clabauld G."/>
            <person name="Mundlein A."/>
            <person name="Felber R."/>
            <person name="Schnabl S."/>
            <person name="Hiller R."/>
            <person name="Schmidt W."/>
            <person name="Lecharny A."/>
            <person name="Aubourg S."/>
            <person name="Chefdor F."/>
            <person name="Cooke R."/>
            <person name="Berger C."/>
            <person name="Montfort A."/>
            <person name="Casacuberta E."/>
            <person name="Gibbons T."/>
            <person name="Weber N."/>
            <person name="Vandenbol M."/>
            <person name="Bargues M."/>
            <person name="Terol J."/>
            <person name="Torres A."/>
            <person name="Perez-Perez A."/>
            <person name="Purnelle B."/>
            <person name="Bent E."/>
            <person name="Johnson S."/>
            <person name="Tacon D."/>
            <person name="Jesse T."/>
            <person name="Heijnen L."/>
            <person name="Schwarz S."/>
            <person name="Scholler P."/>
            <person name="Heber S."/>
            <person name="Francs P."/>
            <person name="Bielke C."/>
            <person name="Frishman D."/>
            <person name="Haase D."/>
            <person name="Lemcke K."/>
            <person name="Mewes H.W."/>
            <person name="Stocker S."/>
            <person name="Zaccaria P."/>
            <person name="Bevan M."/>
            <person name="Wilson R.K."/>
            <person name="de la Bastide M."/>
            <person name="Habermann K."/>
            <person name="Parnell L."/>
            <person name="Dedhia N."/>
            <person name="Gnoj L."/>
            <person name="Schutz K."/>
            <person name="Huang E."/>
            <person name="Spiegel L."/>
            <person name="Sehkon M."/>
            <person name="Murray J."/>
            <person name="Sheet P."/>
            <person name="Cordes M."/>
            <person name="Abu-Threideh J."/>
            <person name="Stoneking T."/>
            <person name="Kalicki J."/>
            <person name="Graves T."/>
            <person name="Harmon G."/>
            <person name="Edwards J."/>
            <person name="Latreille P."/>
            <person name="Courtney L."/>
            <person name="Cloud J."/>
            <person name="Abbott A."/>
            <person name="Scott K."/>
            <person name="Johnson D."/>
            <person name="Minx P."/>
            <person name="Bentley D."/>
            <person name="Fulton B."/>
            <person name="Miller N."/>
            <person name="Greco T."/>
            <person name="Kemp K."/>
            <person name="Kramer J."/>
            <person name="Fulton L."/>
            <person name="Mardis E."/>
            <person name="Dante M."/>
            <person name="Pepin K."/>
            <person name="Hillier L."/>
            <person name="Nelson J."/>
            <person name="Spieth J."/>
            <person name="Ryan E."/>
            <person name="Andrews S."/>
            <person name="Geisel C."/>
            <person name="Layman D."/>
            <person name="Du H."/>
            <person name="Ali J."/>
            <person name="Berghoff A."/>
            <person name="Jones K."/>
            <person name="Drone K."/>
            <person name="Cotton M."/>
            <person name="Joshu C."/>
            <person name="Antonoiu B."/>
            <person name="Zidanic M."/>
            <person name="Strong C."/>
            <person name="Sun H."/>
            <person name="Lamar B."/>
            <person name="Yordan C."/>
            <person name="Ma P."/>
            <person name="Zhong J."/>
            <person name="Preston R."/>
            <person name="Vil D."/>
            <person name="Shekher M."/>
            <person name="Matero A."/>
            <person name="Shah R."/>
            <person name="Swaby I.K."/>
            <person name="O'Shaughnessy A."/>
            <person name="Rodriguez M."/>
            <person name="Hoffmann J."/>
            <person name="Till S."/>
            <person name="Granat S."/>
            <person name="Shohdy N."/>
            <person name="Hasegawa A."/>
            <person name="Hameed A."/>
            <person name="Lodhi M."/>
            <person name="Johnson A."/>
            <person name="Chen E."/>
            <person name="Marra M."/>
            <person name="Martienssen R."/>
            <person name="McCombie W.R."/>
        </authorList>
    </citation>
    <scope>NUCLEOTIDE SEQUENCE [LARGE SCALE GENOMIC DNA]</scope>
    <source>
        <strain>cv. Columbia</strain>
    </source>
</reference>
<gene>
    <name evidence="1" type="ordered locus">At4g22510</name>
</gene>
<protein>
    <submittedName>
        <fullName evidence="1">Uncharacterized protein AT4g22510</fullName>
    </submittedName>
</protein>
<dbReference type="EMBL" id="AL161557">
    <property type="protein sequence ID" value="CAB79206.1"/>
    <property type="molecule type" value="Genomic_DNA"/>
</dbReference>
<evidence type="ECO:0000313" key="1">
    <source>
        <dbReference type="EMBL" id="CAA22156.1"/>
    </source>
</evidence>